<dbReference type="Pfam" id="PF12833">
    <property type="entry name" value="HTH_18"/>
    <property type="match status" value="1"/>
</dbReference>
<dbReference type="InterPro" id="IPR003313">
    <property type="entry name" value="AraC-bd"/>
</dbReference>
<dbReference type="RefSeq" id="WP_109842446.1">
    <property type="nucleotide sequence ID" value="NZ_CAJGUP010000200.1"/>
</dbReference>
<gene>
    <name evidence="5" type="primary">ripA_3</name>
    <name evidence="5" type="ORF">ERS370011_01013</name>
</gene>
<keyword evidence="3" id="KW-0804">Transcription</keyword>
<reference evidence="5 6" key="1">
    <citation type="submission" date="2015-09" db="EMBL/GenBank/DDBJ databases">
        <authorList>
            <person name="Jackson K.R."/>
            <person name="Lunt B.L."/>
            <person name="Fisher J.N.B."/>
            <person name="Gardner A.V."/>
            <person name="Bailey M.E."/>
            <person name="Deus L.M."/>
            <person name="Earl A.S."/>
            <person name="Gibby P.D."/>
            <person name="Hartmann K.A."/>
            <person name="Liu J.E."/>
            <person name="Manci A.M."/>
            <person name="Nielsen D.A."/>
            <person name="Solomon M.B."/>
            <person name="Breakwell D.P."/>
            <person name="Burnett S.H."/>
            <person name="Grose J.H."/>
        </authorList>
    </citation>
    <scope>NUCLEOTIDE SEQUENCE [LARGE SCALE GENOMIC DNA]</scope>
    <source>
        <strain evidence="5 6">2789STDY5608636</strain>
    </source>
</reference>
<dbReference type="AlphaFoldDB" id="A0A0M7DJ67"/>
<evidence type="ECO:0000259" key="4">
    <source>
        <dbReference type="PROSITE" id="PS01124"/>
    </source>
</evidence>
<proteinExistence type="predicted"/>
<dbReference type="InterPro" id="IPR009057">
    <property type="entry name" value="Homeodomain-like_sf"/>
</dbReference>
<dbReference type="InterPro" id="IPR018060">
    <property type="entry name" value="HTH_AraC"/>
</dbReference>
<dbReference type="InterPro" id="IPR014710">
    <property type="entry name" value="RmlC-like_jellyroll"/>
</dbReference>
<dbReference type="Gene3D" id="2.60.120.10">
    <property type="entry name" value="Jelly Rolls"/>
    <property type="match status" value="1"/>
</dbReference>
<dbReference type="GO" id="GO:0043565">
    <property type="term" value="F:sequence-specific DNA binding"/>
    <property type="evidence" value="ECO:0007669"/>
    <property type="project" value="InterPro"/>
</dbReference>
<keyword evidence="1" id="KW-0805">Transcription regulation</keyword>
<dbReference type="PROSITE" id="PS01124">
    <property type="entry name" value="HTH_ARAC_FAMILY_2"/>
    <property type="match status" value="1"/>
</dbReference>
<evidence type="ECO:0000256" key="1">
    <source>
        <dbReference type="ARBA" id="ARBA00023015"/>
    </source>
</evidence>
<dbReference type="PROSITE" id="PS00041">
    <property type="entry name" value="HTH_ARAC_FAMILY_1"/>
    <property type="match status" value="1"/>
</dbReference>
<dbReference type="PANTHER" id="PTHR11019:SF159">
    <property type="entry name" value="TRANSCRIPTIONAL REGULATOR-RELATED"/>
    <property type="match status" value="1"/>
</dbReference>
<feature type="domain" description="HTH araC/xylS-type" evidence="4">
    <location>
        <begin position="178"/>
        <end position="255"/>
    </location>
</feature>
<protein>
    <submittedName>
        <fullName evidence="5">HTH-type transcriptional repressor of iron proteins A</fullName>
    </submittedName>
</protein>
<dbReference type="CDD" id="cd06124">
    <property type="entry name" value="cupin_NimR-like_N"/>
    <property type="match status" value="1"/>
</dbReference>
<dbReference type="Pfam" id="PF02311">
    <property type="entry name" value="AraC_binding"/>
    <property type="match status" value="1"/>
</dbReference>
<evidence type="ECO:0000256" key="2">
    <source>
        <dbReference type="ARBA" id="ARBA00023125"/>
    </source>
</evidence>
<dbReference type="GO" id="GO:0003700">
    <property type="term" value="F:DNA-binding transcription factor activity"/>
    <property type="evidence" value="ECO:0007669"/>
    <property type="project" value="InterPro"/>
</dbReference>
<dbReference type="SMART" id="SM00342">
    <property type="entry name" value="HTH_ARAC"/>
    <property type="match status" value="1"/>
</dbReference>
<dbReference type="Proteomes" id="UP000053096">
    <property type="component" value="Unassembled WGS sequence"/>
</dbReference>
<dbReference type="OrthoDB" id="2536004at2"/>
<dbReference type="SUPFAM" id="SSF51182">
    <property type="entry name" value="RmlC-like cupins"/>
    <property type="match status" value="1"/>
</dbReference>
<dbReference type="InterPro" id="IPR011051">
    <property type="entry name" value="RmlC_Cupin_sf"/>
</dbReference>
<organism evidence="5 6">
    <name type="scientific">Bordetella pseudohinzii</name>
    <dbReference type="NCBI Taxonomy" id="1331258"/>
    <lineage>
        <taxon>Bacteria</taxon>
        <taxon>Pseudomonadati</taxon>
        <taxon>Pseudomonadota</taxon>
        <taxon>Betaproteobacteria</taxon>
        <taxon>Burkholderiales</taxon>
        <taxon>Alcaligenaceae</taxon>
        <taxon>Bordetella</taxon>
    </lineage>
</organism>
<keyword evidence="2" id="KW-0238">DNA-binding</keyword>
<dbReference type="InterPro" id="IPR018062">
    <property type="entry name" value="HTH_AraC-typ_CS"/>
</dbReference>
<accession>A0A0M7DJ67</accession>
<dbReference type="SUPFAM" id="SSF46689">
    <property type="entry name" value="Homeodomain-like"/>
    <property type="match status" value="1"/>
</dbReference>
<evidence type="ECO:0000256" key="3">
    <source>
        <dbReference type="ARBA" id="ARBA00023163"/>
    </source>
</evidence>
<sequence>MRNIAITEIEDADRPVLAIGTDYPRGQLLDWHRHRRAQLLYGATGLMQVAAGQGAWVVPSGQALWIPAGVAHRVRMLGVSTRSVYIEPARAPRRSTECEVLEVSDLLRHLLLEAVDMPLHYDEQGRDGALVGLLLHEVARAASLPLHIPLPQHDPELDAACLAFMRAPRIDERPALWAQRLNLSERTLLRRFRRATGMSFAQWRQRACLGQALAELARGVAVTTVALDLGYDSPAAFSTMVRRALGCPPSALARVPLSRGKARQASYNPRIESFA</sequence>
<name>A0A0M7DJ67_9BORD</name>
<evidence type="ECO:0000313" key="6">
    <source>
        <dbReference type="Proteomes" id="UP000053096"/>
    </source>
</evidence>
<dbReference type="Gene3D" id="1.10.10.60">
    <property type="entry name" value="Homeodomain-like"/>
    <property type="match status" value="1"/>
</dbReference>
<dbReference type="EMBL" id="CYTV01000002">
    <property type="protein sequence ID" value="CUI53388.1"/>
    <property type="molecule type" value="Genomic_DNA"/>
</dbReference>
<evidence type="ECO:0000313" key="5">
    <source>
        <dbReference type="EMBL" id="CUI53388.1"/>
    </source>
</evidence>
<dbReference type="PANTHER" id="PTHR11019">
    <property type="entry name" value="HTH-TYPE TRANSCRIPTIONAL REGULATOR NIMR"/>
    <property type="match status" value="1"/>
</dbReference>